<keyword evidence="2" id="KW-0805">Transcription regulation</keyword>
<evidence type="ECO:0000313" key="7">
    <source>
        <dbReference type="EMBL" id="KAK9670694.1"/>
    </source>
</evidence>
<keyword evidence="8" id="KW-1185">Reference proteome</keyword>
<dbReference type="AlphaFoldDB" id="A0AAW1H0T7"/>
<proteinExistence type="predicted"/>
<gene>
    <name evidence="7" type="ORF">RND81_13G218900</name>
</gene>
<dbReference type="GO" id="GO:0005634">
    <property type="term" value="C:nucleus"/>
    <property type="evidence" value="ECO:0007669"/>
    <property type="project" value="UniProtKB-SubCell"/>
</dbReference>
<comment type="subcellular location">
    <subcellularLocation>
        <location evidence="1">Nucleus</location>
    </subcellularLocation>
</comment>
<dbReference type="SMART" id="SM01019">
    <property type="entry name" value="B3"/>
    <property type="match status" value="2"/>
</dbReference>
<dbReference type="InterPro" id="IPR015300">
    <property type="entry name" value="DNA-bd_pseudobarrel_sf"/>
</dbReference>
<evidence type="ECO:0000256" key="4">
    <source>
        <dbReference type="ARBA" id="ARBA00023163"/>
    </source>
</evidence>
<evidence type="ECO:0000256" key="2">
    <source>
        <dbReference type="ARBA" id="ARBA00023015"/>
    </source>
</evidence>
<evidence type="ECO:0000259" key="6">
    <source>
        <dbReference type="PROSITE" id="PS50863"/>
    </source>
</evidence>
<organism evidence="7 8">
    <name type="scientific">Saponaria officinalis</name>
    <name type="common">Common soapwort</name>
    <name type="synonym">Lychnis saponaria</name>
    <dbReference type="NCBI Taxonomy" id="3572"/>
    <lineage>
        <taxon>Eukaryota</taxon>
        <taxon>Viridiplantae</taxon>
        <taxon>Streptophyta</taxon>
        <taxon>Embryophyta</taxon>
        <taxon>Tracheophyta</taxon>
        <taxon>Spermatophyta</taxon>
        <taxon>Magnoliopsida</taxon>
        <taxon>eudicotyledons</taxon>
        <taxon>Gunneridae</taxon>
        <taxon>Pentapetalae</taxon>
        <taxon>Caryophyllales</taxon>
        <taxon>Caryophyllaceae</taxon>
        <taxon>Caryophylleae</taxon>
        <taxon>Saponaria</taxon>
    </lineage>
</organism>
<accession>A0AAW1H0T7</accession>
<comment type="caution">
    <text evidence="7">The sequence shown here is derived from an EMBL/GenBank/DDBJ whole genome shotgun (WGS) entry which is preliminary data.</text>
</comment>
<dbReference type="Proteomes" id="UP001443914">
    <property type="component" value="Unassembled WGS sequence"/>
</dbReference>
<keyword evidence="5" id="KW-0539">Nucleus</keyword>
<dbReference type="PANTHER" id="PTHR31920:SF145">
    <property type="entry name" value="B3 DOMAIN-CONTAINING PROTEIN REM20-LIKE ISOFORM X1"/>
    <property type="match status" value="1"/>
</dbReference>
<dbReference type="GO" id="GO:0003677">
    <property type="term" value="F:DNA binding"/>
    <property type="evidence" value="ECO:0007669"/>
    <property type="project" value="UniProtKB-KW"/>
</dbReference>
<evidence type="ECO:0000256" key="3">
    <source>
        <dbReference type="ARBA" id="ARBA00023125"/>
    </source>
</evidence>
<reference evidence="7" key="1">
    <citation type="submission" date="2024-03" db="EMBL/GenBank/DDBJ databases">
        <title>WGS assembly of Saponaria officinalis var. Norfolk2.</title>
        <authorList>
            <person name="Jenkins J."/>
            <person name="Shu S."/>
            <person name="Grimwood J."/>
            <person name="Barry K."/>
            <person name="Goodstein D."/>
            <person name="Schmutz J."/>
            <person name="Leebens-Mack J."/>
            <person name="Osbourn A."/>
        </authorList>
    </citation>
    <scope>NUCLEOTIDE SEQUENCE [LARGE SCALE GENOMIC DNA]</scope>
    <source>
        <strain evidence="7">JIC</strain>
    </source>
</reference>
<feature type="domain" description="TF-B3" evidence="6">
    <location>
        <begin position="40"/>
        <end position="102"/>
    </location>
</feature>
<evidence type="ECO:0000256" key="5">
    <source>
        <dbReference type="ARBA" id="ARBA00023242"/>
    </source>
</evidence>
<evidence type="ECO:0000313" key="8">
    <source>
        <dbReference type="Proteomes" id="UP001443914"/>
    </source>
</evidence>
<dbReference type="InterPro" id="IPR003340">
    <property type="entry name" value="B3_DNA-bd"/>
</dbReference>
<dbReference type="InterPro" id="IPR050655">
    <property type="entry name" value="Plant_B3_domain"/>
</dbReference>
<dbReference type="Pfam" id="PF02362">
    <property type="entry name" value="B3"/>
    <property type="match status" value="2"/>
</dbReference>
<dbReference type="PANTHER" id="PTHR31920">
    <property type="entry name" value="B3 DOMAIN-CONTAINING"/>
    <property type="match status" value="1"/>
</dbReference>
<name>A0AAW1H0T7_SAPOF</name>
<feature type="domain" description="TF-B3" evidence="6">
    <location>
        <begin position="167"/>
        <end position="267"/>
    </location>
</feature>
<dbReference type="PROSITE" id="PS50863">
    <property type="entry name" value="B3"/>
    <property type="match status" value="2"/>
</dbReference>
<dbReference type="SUPFAM" id="SSF101936">
    <property type="entry name" value="DNA-binding pseudobarrel domain"/>
    <property type="match status" value="2"/>
</dbReference>
<evidence type="ECO:0000256" key="1">
    <source>
        <dbReference type="ARBA" id="ARBA00004123"/>
    </source>
</evidence>
<protein>
    <recommendedName>
        <fullName evidence="6">TF-B3 domain-containing protein</fullName>
    </recommendedName>
</protein>
<dbReference type="Gene3D" id="2.40.330.10">
    <property type="entry name" value="DNA-binding pseudobarrel domain"/>
    <property type="match status" value="2"/>
</dbReference>
<dbReference type="EMBL" id="JBDFQZ010000013">
    <property type="protein sequence ID" value="KAK9670694.1"/>
    <property type="molecule type" value="Genomic_DNA"/>
</dbReference>
<keyword evidence="3" id="KW-0238">DNA-binding</keyword>
<sequence>MSDLSNKVPRFFSVFLPEFCSHRLKICSSFKVHLGEILDEAIIKRSTTNQKWKVGLVKEDKEFVFDQGWNAFVEENGLSTGEFMVFQYHGKCRFSVDIFGTNGMKKMTPAKRKMILGDANGEMAVVSRVQNSVMIPCKKRGRPSAYEKGNKGILKANKLMPTLKNPSFMVCITDSYADIATMHLPSGFMSRYMRRRHDSVDLQTSENTWSVRLLSYQNSTSGKTYYKLGDGFGEFVHDNNIQGGDVCVFEAVDLPGMTLKVTTFGSEIK</sequence>
<dbReference type="CDD" id="cd10017">
    <property type="entry name" value="B3_DNA"/>
    <property type="match status" value="2"/>
</dbReference>
<keyword evidence="4" id="KW-0804">Transcription</keyword>